<organism evidence="8 9">
    <name type="scientific">Suhomyces tanzawaensis NRRL Y-17324</name>
    <dbReference type="NCBI Taxonomy" id="984487"/>
    <lineage>
        <taxon>Eukaryota</taxon>
        <taxon>Fungi</taxon>
        <taxon>Dikarya</taxon>
        <taxon>Ascomycota</taxon>
        <taxon>Saccharomycotina</taxon>
        <taxon>Pichiomycetes</taxon>
        <taxon>Debaryomycetaceae</taxon>
        <taxon>Suhomyces</taxon>
    </lineage>
</organism>
<dbReference type="GO" id="GO:0005789">
    <property type="term" value="C:endoplasmic reticulum membrane"/>
    <property type="evidence" value="ECO:0007669"/>
    <property type="project" value="UniProtKB-SubCell"/>
</dbReference>
<dbReference type="STRING" id="984487.A0A1E4SQN0"/>
<dbReference type="GO" id="GO:0033185">
    <property type="term" value="C:dolichol-phosphate-mannose synthase complex"/>
    <property type="evidence" value="ECO:0007669"/>
    <property type="project" value="TreeGrafter"/>
</dbReference>
<evidence type="ECO:0000313" key="9">
    <source>
        <dbReference type="Proteomes" id="UP000094285"/>
    </source>
</evidence>
<keyword evidence="9" id="KW-1185">Reference proteome</keyword>
<dbReference type="PANTHER" id="PTHR16433:SF0">
    <property type="entry name" value="DOLICHOL-PHOSPHATE MANNOSYLTRANSFERASE SUBUNIT 3"/>
    <property type="match status" value="1"/>
</dbReference>
<dbReference type="UniPathway" id="UPA00378"/>
<dbReference type="GO" id="GO:0016757">
    <property type="term" value="F:glycosyltransferase activity"/>
    <property type="evidence" value="ECO:0007669"/>
    <property type="project" value="UniProtKB-KW"/>
</dbReference>
<dbReference type="AlphaFoldDB" id="A0A1E4SQN0"/>
<evidence type="ECO:0000256" key="2">
    <source>
        <dbReference type="ARBA" id="ARBA00010430"/>
    </source>
</evidence>
<dbReference type="GO" id="GO:0006506">
    <property type="term" value="P:GPI anchor biosynthetic process"/>
    <property type="evidence" value="ECO:0007669"/>
    <property type="project" value="TreeGrafter"/>
</dbReference>
<feature type="transmembrane region" description="Helical" evidence="7">
    <location>
        <begin position="7"/>
        <end position="27"/>
    </location>
</feature>
<dbReference type="InterPro" id="IPR013174">
    <property type="entry name" value="DPM3"/>
</dbReference>
<comment type="pathway">
    <text evidence="7">Protein modification; protein glycosylation.</text>
</comment>
<keyword evidence="3 7" id="KW-0812">Transmembrane</keyword>
<accession>A0A1E4SQN0</accession>
<keyword evidence="6 7" id="KW-0472">Membrane</keyword>
<comment type="similarity">
    <text evidence="2 7">Belongs to the DPM3 family.</text>
</comment>
<evidence type="ECO:0000256" key="1">
    <source>
        <dbReference type="ARBA" id="ARBA00004477"/>
    </source>
</evidence>
<dbReference type="RefSeq" id="XP_020066869.1">
    <property type="nucleotide sequence ID" value="XM_020211371.1"/>
</dbReference>
<comment type="subunit">
    <text evidence="7">Component of the dolichol-phosphate mannose (DPM) synthase complex.</text>
</comment>
<keyword evidence="8" id="KW-0328">Glycosyltransferase</keyword>
<evidence type="ECO:0000313" key="8">
    <source>
        <dbReference type="EMBL" id="ODV81747.1"/>
    </source>
</evidence>
<protein>
    <recommendedName>
        <fullName evidence="7">Dolichol-phosphate mannosyltransferase subunit 3</fullName>
    </recommendedName>
</protein>
<dbReference type="Proteomes" id="UP000094285">
    <property type="component" value="Unassembled WGS sequence"/>
</dbReference>
<sequence>MTKATEAVLTVFALSAVYFALYSGVFPTPKTFHDEILPFLPWWGLVTFGAYALGTLGWGIITFKDKEDKYKELLVQIDEAKEFYKAKGIKLD</sequence>
<keyword evidence="8" id="KW-0808">Transferase</keyword>
<proteinExistence type="inferred from homology"/>
<gene>
    <name evidence="8" type="ORF">CANTADRAFT_87710</name>
</gene>
<comment type="function">
    <text evidence="7">Stabilizer subunit of the dolichol-phosphate mannose (DPM) synthase complex; tethers catalytic subunit to the ER.</text>
</comment>
<evidence type="ECO:0000256" key="7">
    <source>
        <dbReference type="RuleBase" id="RU365085"/>
    </source>
</evidence>
<evidence type="ECO:0000256" key="4">
    <source>
        <dbReference type="ARBA" id="ARBA00022824"/>
    </source>
</evidence>
<reference evidence="9" key="1">
    <citation type="submission" date="2016-05" db="EMBL/GenBank/DDBJ databases">
        <title>Comparative genomics of biotechnologically important yeasts.</title>
        <authorList>
            <consortium name="DOE Joint Genome Institute"/>
            <person name="Riley R."/>
            <person name="Haridas S."/>
            <person name="Wolfe K.H."/>
            <person name="Lopes M.R."/>
            <person name="Hittinger C.T."/>
            <person name="Goker M."/>
            <person name="Salamov A."/>
            <person name="Wisecaver J."/>
            <person name="Long T.M."/>
            <person name="Aerts A.L."/>
            <person name="Barry K."/>
            <person name="Choi C."/>
            <person name="Clum A."/>
            <person name="Coughlan A.Y."/>
            <person name="Deshpande S."/>
            <person name="Douglass A.P."/>
            <person name="Hanson S.J."/>
            <person name="Klenk H.-P."/>
            <person name="Labutti K."/>
            <person name="Lapidus A."/>
            <person name="Lindquist E."/>
            <person name="Lipzen A."/>
            <person name="Meier-Kolthoff J.P."/>
            <person name="Ohm R.A."/>
            <person name="Otillar R.P."/>
            <person name="Pangilinan J."/>
            <person name="Peng Y."/>
            <person name="Rokas A."/>
            <person name="Rosa C.A."/>
            <person name="Scheuner C."/>
            <person name="Sibirny A.A."/>
            <person name="Slot J.C."/>
            <person name="Stielow J.B."/>
            <person name="Sun H."/>
            <person name="Kurtzman C.P."/>
            <person name="Blackwell M."/>
            <person name="Grigoriev I.V."/>
            <person name="Jeffries T.W."/>
        </authorList>
    </citation>
    <scope>NUCLEOTIDE SEQUENCE [LARGE SCALE GENOMIC DNA]</scope>
    <source>
        <strain evidence="9">NRRL Y-17324</strain>
    </source>
</reference>
<dbReference type="OrthoDB" id="2014333at2759"/>
<dbReference type="PANTHER" id="PTHR16433">
    <property type="entry name" value="DOLICHOL-PHOSPHATE MANNOSYLTRANSFERASE SUBUNIT 3"/>
    <property type="match status" value="1"/>
</dbReference>
<keyword evidence="4 7" id="KW-0256">Endoplasmic reticulum</keyword>
<evidence type="ECO:0000256" key="3">
    <source>
        <dbReference type="ARBA" id="ARBA00022692"/>
    </source>
</evidence>
<evidence type="ECO:0000256" key="5">
    <source>
        <dbReference type="ARBA" id="ARBA00022989"/>
    </source>
</evidence>
<comment type="subcellular location">
    <subcellularLocation>
        <location evidence="1 7">Endoplasmic reticulum membrane</location>
        <topology evidence="1 7">Multi-pass membrane protein</topology>
    </subcellularLocation>
</comment>
<dbReference type="GeneID" id="30985507"/>
<feature type="transmembrane region" description="Helical" evidence="7">
    <location>
        <begin position="39"/>
        <end position="61"/>
    </location>
</feature>
<dbReference type="Pfam" id="PF08285">
    <property type="entry name" value="DPM3"/>
    <property type="match status" value="1"/>
</dbReference>
<keyword evidence="5 7" id="KW-1133">Transmembrane helix</keyword>
<dbReference type="EMBL" id="KV453909">
    <property type="protein sequence ID" value="ODV81747.1"/>
    <property type="molecule type" value="Genomic_DNA"/>
</dbReference>
<name>A0A1E4SQN0_9ASCO</name>
<evidence type="ECO:0000256" key="6">
    <source>
        <dbReference type="ARBA" id="ARBA00023136"/>
    </source>
</evidence>